<dbReference type="InterPro" id="IPR036412">
    <property type="entry name" value="HAD-like_sf"/>
</dbReference>
<dbReference type="Pfam" id="PF00690">
    <property type="entry name" value="Cation_ATPase_N"/>
    <property type="match status" value="1"/>
</dbReference>
<keyword evidence="5" id="KW-0406">Ion transport</keyword>
<dbReference type="RefSeq" id="WP_132078808.1">
    <property type="nucleotide sequence ID" value="NZ_SLUI01000005.1"/>
</dbReference>
<dbReference type="EC" id="7.2.2.10" evidence="3"/>
<sequence>MIKLWHQLTSQEIVQLLHSNSSTGLTSLEADKQLQQHGCNELKEKPQEALWQKFLNQFKDFLVLILIAASLVSILVGEITDSLVIIAIVLLNALLGVFQEAKAEKALAALKEMTAPNSKVLRDSEITVIPSKFLVPGDIVLLEAGDYIPGDLRFIESHNIKVQEASLTGESVPVVKSTEPVDGAASLADRHNMGFMSTIVTYGRGKGIVIGTGMQTEIGKIATMLQAVEEDSSPLQKKLAEFGKMLGIICLFVCALVFGLGVYSGYSDGVLEMAEVQLMLMTAISLAVAAIPEGLPTVVTIVLALGMQRMAKKNSIMKKLHAVETLGSISVICSDKTGTLTQNQMTVVKAFTLEKMVDVSGEGYDPQGAFLQDGKTVDLAAEQDFALLLKGAALCNDAQLKRVPESGVWHIVGDPTEGALVVAAAKGGCRQSELAVRYPRMGELPFDSTRKMMTTFHQTAAEALSFTKGAPDVLLRRCTHIVVNGEVHLLTQEEKDRIGAANLEMASHALRVLAVAYRTWDTITETPTAAEENLIFIGLLGMIDPPRVEVREAVAVCRSAGIRPIMITGDHPDTALAIAKDLGIAGPNSAAITGSQLDTISQAGLQQLVQTASVFARVSPEHKMAIVDALRSNGQIVAMTGDGVNDAPALKKADIGVAMGITGTDVTKETADMVIADDNFATIVSAVEEGRVIYANIRKFVYFLLSCNASEILVILFAILLGWPIPLLPIQLLWINLVTDAFPALALGVEKKEPNVMKRNPRDPAEPLLTRKLQSMIVIQSLAMAVTVLGAFKYGLHAYDGDLGVARTFAFITLITTQVVCAFAARSEHYSVFQLGLFSNKYLNAGAALSLFLLLLSVYGPLHVIFKTVEPGLAEWLFLLILSPLPFLTTELTKLVYKLSTPKRTTTSGSPTK</sequence>
<evidence type="ECO:0000256" key="13">
    <source>
        <dbReference type="ARBA" id="ARBA00048694"/>
    </source>
</evidence>
<evidence type="ECO:0000256" key="2">
    <source>
        <dbReference type="ARBA" id="ARBA00005675"/>
    </source>
</evidence>
<dbReference type="SFLD" id="SFLDF00027">
    <property type="entry name" value="p-type_atpase"/>
    <property type="match status" value="1"/>
</dbReference>
<comment type="similarity">
    <text evidence="2">Belongs to the cation transport ATPase (P-type) (TC 3.A.3) family. Type IIA subfamily.</text>
</comment>
<evidence type="ECO:0000256" key="8">
    <source>
        <dbReference type="ARBA" id="ARBA00022741"/>
    </source>
</evidence>
<dbReference type="InterPro" id="IPR059000">
    <property type="entry name" value="ATPase_P-type_domA"/>
</dbReference>
<dbReference type="SMART" id="SM00831">
    <property type="entry name" value="Cation_ATPase_N"/>
    <property type="match status" value="1"/>
</dbReference>
<feature type="transmembrane region" description="Helical" evidence="14">
    <location>
        <begin position="731"/>
        <end position="749"/>
    </location>
</feature>
<feature type="transmembrane region" description="Helical" evidence="14">
    <location>
        <begin position="278"/>
        <end position="305"/>
    </location>
</feature>
<feature type="transmembrane region" description="Helical" evidence="14">
    <location>
        <begin position="245"/>
        <end position="266"/>
    </location>
</feature>
<feature type="transmembrane region" description="Helical" evidence="14">
    <location>
        <begin position="845"/>
        <end position="864"/>
    </location>
</feature>
<evidence type="ECO:0000313" key="16">
    <source>
        <dbReference type="EMBL" id="TCL37754.1"/>
    </source>
</evidence>
<dbReference type="AlphaFoldDB" id="A0A4R1Q0V4"/>
<dbReference type="InterPro" id="IPR004014">
    <property type="entry name" value="ATPase_P-typ_cation-transptr_N"/>
</dbReference>
<feature type="domain" description="Cation-transporting P-type ATPase N-terminal" evidence="15">
    <location>
        <begin position="4"/>
        <end position="78"/>
    </location>
</feature>
<feature type="transmembrane region" description="Helical" evidence="14">
    <location>
        <begin position="61"/>
        <end position="77"/>
    </location>
</feature>
<comment type="caution">
    <text evidence="16">The sequence shown here is derived from an EMBL/GenBank/DDBJ whole genome shotgun (WGS) entry which is preliminary data.</text>
</comment>
<keyword evidence="5" id="KW-0109">Calcium transport</keyword>
<evidence type="ECO:0000256" key="6">
    <source>
        <dbReference type="ARBA" id="ARBA00022692"/>
    </source>
</evidence>
<evidence type="ECO:0000256" key="11">
    <source>
        <dbReference type="ARBA" id="ARBA00022989"/>
    </source>
</evidence>
<dbReference type="PRINTS" id="PR00120">
    <property type="entry name" value="HATPASE"/>
</dbReference>
<keyword evidence="6 14" id="KW-0812">Transmembrane</keyword>
<dbReference type="PANTHER" id="PTHR43294:SF21">
    <property type="entry name" value="CATION TRANSPORTING ATPASE"/>
    <property type="match status" value="1"/>
</dbReference>
<dbReference type="SFLD" id="SFLDG00002">
    <property type="entry name" value="C1.7:_P-type_atpase_like"/>
    <property type="match status" value="1"/>
</dbReference>
<feature type="transmembrane region" description="Helical" evidence="14">
    <location>
        <begin position="876"/>
        <end position="897"/>
    </location>
</feature>
<dbReference type="InterPro" id="IPR023214">
    <property type="entry name" value="HAD_sf"/>
</dbReference>
<feature type="transmembrane region" description="Helical" evidence="14">
    <location>
        <begin position="700"/>
        <end position="725"/>
    </location>
</feature>
<evidence type="ECO:0000256" key="10">
    <source>
        <dbReference type="ARBA" id="ARBA00022967"/>
    </source>
</evidence>
<dbReference type="InterPro" id="IPR023299">
    <property type="entry name" value="ATPase_P-typ_cyto_dom_N"/>
</dbReference>
<evidence type="ECO:0000256" key="5">
    <source>
        <dbReference type="ARBA" id="ARBA00022568"/>
    </source>
</evidence>
<evidence type="ECO:0000256" key="3">
    <source>
        <dbReference type="ARBA" id="ARBA00012790"/>
    </source>
</evidence>
<evidence type="ECO:0000256" key="12">
    <source>
        <dbReference type="ARBA" id="ARBA00023136"/>
    </source>
</evidence>
<dbReference type="Gene3D" id="3.40.50.1000">
    <property type="entry name" value="HAD superfamily/HAD-like"/>
    <property type="match status" value="1"/>
</dbReference>
<dbReference type="Gene3D" id="3.40.1110.10">
    <property type="entry name" value="Calcium-transporting ATPase, cytoplasmic domain N"/>
    <property type="match status" value="1"/>
</dbReference>
<keyword evidence="8" id="KW-0547">Nucleotide-binding</keyword>
<dbReference type="SUPFAM" id="SSF56784">
    <property type="entry name" value="HAD-like"/>
    <property type="match status" value="1"/>
</dbReference>
<dbReference type="GO" id="GO:0140352">
    <property type="term" value="P:export from cell"/>
    <property type="evidence" value="ECO:0007669"/>
    <property type="project" value="UniProtKB-ARBA"/>
</dbReference>
<dbReference type="InterPro" id="IPR001757">
    <property type="entry name" value="P_typ_ATPase"/>
</dbReference>
<dbReference type="InterPro" id="IPR008250">
    <property type="entry name" value="ATPase_P-typ_transduc_dom_A_sf"/>
</dbReference>
<dbReference type="FunFam" id="3.40.50.1000:FF:000028">
    <property type="entry name" value="Calcium-transporting P-type ATPase, putative"/>
    <property type="match status" value="1"/>
</dbReference>
<dbReference type="SUPFAM" id="SSF81660">
    <property type="entry name" value="Metal cation-transporting ATPase, ATP-binding domain N"/>
    <property type="match status" value="1"/>
</dbReference>
<dbReference type="FunFam" id="3.40.50.1000:FF:000001">
    <property type="entry name" value="Phospholipid-transporting ATPase IC"/>
    <property type="match status" value="1"/>
</dbReference>
<organism evidence="16 17">
    <name type="scientific">Anaerospora hongkongensis</name>
    <dbReference type="NCBI Taxonomy" id="244830"/>
    <lineage>
        <taxon>Bacteria</taxon>
        <taxon>Bacillati</taxon>
        <taxon>Bacillota</taxon>
        <taxon>Negativicutes</taxon>
        <taxon>Selenomonadales</taxon>
        <taxon>Sporomusaceae</taxon>
        <taxon>Anaerospora</taxon>
    </lineage>
</organism>
<keyword evidence="9" id="KW-0067">ATP-binding</keyword>
<feature type="transmembrane region" description="Helical" evidence="14">
    <location>
        <begin position="808"/>
        <end position="825"/>
    </location>
</feature>
<evidence type="ECO:0000259" key="15">
    <source>
        <dbReference type="SMART" id="SM00831"/>
    </source>
</evidence>
<evidence type="ECO:0000256" key="14">
    <source>
        <dbReference type="SAM" id="Phobius"/>
    </source>
</evidence>
<dbReference type="InterPro" id="IPR050510">
    <property type="entry name" value="Cation_transp_ATPase_P-type"/>
</dbReference>
<dbReference type="Gene3D" id="1.20.1110.10">
    <property type="entry name" value="Calcium-transporting ATPase, transmembrane domain"/>
    <property type="match status" value="1"/>
</dbReference>
<dbReference type="EMBL" id="SLUI01000005">
    <property type="protein sequence ID" value="TCL37754.1"/>
    <property type="molecule type" value="Genomic_DNA"/>
</dbReference>
<comment type="subcellular location">
    <subcellularLocation>
        <location evidence="1">Cell membrane</location>
        <topology evidence="1">Multi-pass membrane protein</topology>
    </subcellularLocation>
</comment>
<feature type="transmembrane region" description="Helical" evidence="14">
    <location>
        <begin position="83"/>
        <end position="101"/>
    </location>
</feature>
<dbReference type="SFLD" id="SFLDS00003">
    <property type="entry name" value="Haloacid_Dehalogenase"/>
    <property type="match status" value="1"/>
</dbReference>
<keyword evidence="5" id="KW-0106">Calcium</keyword>
<name>A0A4R1Q0V4_9FIRM</name>
<dbReference type="GO" id="GO:1902600">
    <property type="term" value="P:proton transmembrane transport"/>
    <property type="evidence" value="ECO:0007669"/>
    <property type="project" value="TreeGrafter"/>
</dbReference>
<accession>A0A4R1Q0V4</accession>
<dbReference type="PRINTS" id="PR00119">
    <property type="entry name" value="CATATPASE"/>
</dbReference>
<reference evidence="16 17" key="1">
    <citation type="submission" date="2019-03" db="EMBL/GenBank/DDBJ databases">
        <title>Genomic Encyclopedia of Type Strains, Phase IV (KMG-IV): sequencing the most valuable type-strain genomes for metagenomic binning, comparative biology and taxonomic classification.</title>
        <authorList>
            <person name="Goeker M."/>
        </authorList>
    </citation>
    <scope>NUCLEOTIDE SEQUENCE [LARGE SCALE GENOMIC DNA]</scope>
    <source>
        <strain evidence="16 17">DSM 15969</strain>
    </source>
</reference>
<evidence type="ECO:0000256" key="4">
    <source>
        <dbReference type="ARBA" id="ARBA00022475"/>
    </source>
</evidence>
<dbReference type="FunFam" id="2.70.150.10:FF:000016">
    <property type="entry name" value="Calcium-transporting P-type ATPase putative"/>
    <property type="match status" value="1"/>
</dbReference>
<dbReference type="SUPFAM" id="SSF81653">
    <property type="entry name" value="Calcium ATPase, transduction domain A"/>
    <property type="match status" value="1"/>
</dbReference>
<dbReference type="OrthoDB" id="9760802at2"/>
<gene>
    <name evidence="16" type="ORF">EV210_105190</name>
</gene>
<dbReference type="PANTHER" id="PTHR43294">
    <property type="entry name" value="SODIUM/POTASSIUM-TRANSPORTING ATPASE SUBUNIT ALPHA"/>
    <property type="match status" value="1"/>
</dbReference>
<feature type="transmembrane region" description="Helical" evidence="14">
    <location>
        <begin position="777"/>
        <end position="796"/>
    </location>
</feature>
<dbReference type="GO" id="GO:0005886">
    <property type="term" value="C:plasma membrane"/>
    <property type="evidence" value="ECO:0007669"/>
    <property type="project" value="UniProtKB-SubCell"/>
</dbReference>
<keyword evidence="10" id="KW-1278">Translocase</keyword>
<dbReference type="NCBIfam" id="TIGR01494">
    <property type="entry name" value="ATPase_P-type"/>
    <property type="match status" value="3"/>
</dbReference>
<dbReference type="Pfam" id="PF00689">
    <property type="entry name" value="Cation_ATPase_C"/>
    <property type="match status" value="1"/>
</dbReference>
<evidence type="ECO:0000256" key="1">
    <source>
        <dbReference type="ARBA" id="ARBA00004651"/>
    </source>
</evidence>
<protein>
    <recommendedName>
        <fullName evidence="3">P-type Ca(2+) transporter</fullName>
        <ecNumber evidence="3">7.2.2.10</ecNumber>
    </recommendedName>
</protein>
<dbReference type="SUPFAM" id="SSF81665">
    <property type="entry name" value="Calcium ATPase, transmembrane domain M"/>
    <property type="match status" value="1"/>
</dbReference>
<evidence type="ECO:0000313" key="17">
    <source>
        <dbReference type="Proteomes" id="UP000295063"/>
    </source>
</evidence>
<keyword evidence="7" id="KW-0479">Metal-binding</keyword>
<dbReference type="InterPro" id="IPR006068">
    <property type="entry name" value="ATPase_P-typ_cation-transptr_C"/>
</dbReference>
<keyword evidence="12 14" id="KW-0472">Membrane</keyword>
<keyword evidence="17" id="KW-1185">Reference proteome</keyword>
<dbReference type="Proteomes" id="UP000295063">
    <property type="component" value="Unassembled WGS sequence"/>
</dbReference>
<dbReference type="GO" id="GO:0005388">
    <property type="term" value="F:P-type calcium transporter activity"/>
    <property type="evidence" value="ECO:0007669"/>
    <property type="project" value="UniProtKB-EC"/>
</dbReference>
<dbReference type="InterPro" id="IPR018303">
    <property type="entry name" value="ATPase_P-typ_P_site"/>
</dbReference>
<proteinExistence type="inferred from homology"/>
<evidence type="ECO:0000256" key="9">
    <source>
        <dbReference type="ARBA" id="ARBA00022840"/>
    </source>
</evidence>
<keyword evidence="5" id="KW-0813">Transport</keyword>
<dbReference type="GO" id="GO:0046872">
    <property type="term" value="F:metal ion binding"/>
    <property type="evidence" value="ECO:0007669"/>
    <property type="project" value="UniProtKB-KW"/>
</dbReference>
<keyword evidence="11 14" id="KW-1133">Transmembrane helix</keyword>
<dbReference type="Pfam" id="PF13246">
    <property type="entry name" value="Cation_ATPase"/>
    <property type="match status" value="1"/>
</dbReference>
<dbReference type="InterPro" id="IPR023298">
    <property type="entry name" value="ATPase_P-typ_TM_dom_sf"/>
</dbReference>
<keyword evidence="4" id="KW-1003">Cell membrane</keyword>
<comment type="catalytic activity">
    <reaction evidence="13">
        <text>Ca(2+)(in) + ATP + H2O = Ca(2+)(out) + ADP + phosphate + H(+)</text>
        <dbReference type="Rhea" id="RHEA:18105"/>
        <dbReference type="ChEBI" id="CHEBI:15377"/>
        <dbReference type="ChEBI" id="CHEBI:15378"/>
        <dbReference type="ChEBI" id="CHEBI:29108"/>
        <dbReference type="ChEBI" id="CHEBI:30616"/>
        <dbReference type="ChEBI" id="CHEBI:43474"/>
        <dbReference type="ChEBI" id="CHEBI:456216"/>
        <dbReference type="EC" id="7.2.2.10"/>
    </reaction>
</comment>
<dbReference type="GO" id="GO:0016887">
    <property type="term" value="F:ATP hydrolysis activity"/>
    <property type="evidence" value="ECO:0007669"/>
    <property type="project" value="InterPro"/>
</dbReference>
<dbReference type="CDD" id="cd02089">
    <property type="entry name" value="P-type_ATPase_Ca_prok"/>
    <property type="match status" value="1"/>
</dbReference>
<evidence type="ECO:0000256" key="7">
    <source>
        <dbReference type="ARBA" id="ARBA00022723"/>
    </source>
</evidence>
<dbReference type="InterPro" id="IPR044492">
    <property type="entry name" value="P_typ_ATPase_HD_dom"/>
</dbReference>
<dbReference type="Pfam" id="PF00122">
    <property type="entry name" value="E1-E2_ATPase"/>
    <property type="match status" value="1"/>
</dbReference>
<dbReference type="PROSITE" id="PS00154">
    <property type="entry name" value="ATPASE_E1_E2"/>
    <property type="match status" value="1"/>
</dbReference>
<dbReference type="GO" id="GO:0005524">
    <property type="term" value="F:ATP binding"/>
    <property type="evidence" value="ECO:0007669"/>
    <property type="project" value="UniProtKB-KW"/>
</dbReference>
<dbReference type="Gene3D" id="2.70.150.10">
    <property type="entry name" value="Calcium-transporting ATPase, cytoplasmic transduction domain A"/>
    <property type="match status" value="1"/>
</dbReference>